<dbReference type="InterPro" id="IPR006012">
    <property type="entry name" value="Syntaxin/epimorphin_CS"/>
</dbReference>
<dbReference type="GO" id="GO:0031901">
    <property type="term" value="C:early endosome membrane"/>
    <property type="evidence" value="ECO:0007669"/>
    <property type="project" value="UniProtKB-SubCell"/>
</dbReference>
<keyword evidence="3" id="KW-0812">Transmembrane</keyword>
<evidence type="ECO:0000256" key="6">
    <source>
        <dbReference type="ARBA" id="ARBA00022990"/>
    </source>
</evidence>
<dbReference type="SMART" id="SM00397">
    <property type="entry name" value="t_SNARE"/>
    <property type="match status" value="1"/>
</dbReference>
<evidence type="ECO:0000256" key="8">
    <source>
        <dbReference type="ARBA" id="ARBA00023136"/>
    </source>
</evidence>
<proteinExistence type="inferred from homology"/>
<keyword evidence="6" id="KW-0007">Acetylation</keyword>
<evidence type="ECO:0000259" key="10">
    <source>
        <dbReference type="PROSITE" id="PS50192"/>
    </source>
</evidence>
<dbReference type="Gene3D" id="1.20.5.110">
    <property type="match status" value="1"/>
</dbReference>
<dbReference type="SUPFAM" id="SSF47661">
    <property type="entry name" value="t-snare proteins"/>
    <property type="match status" value="1"/>
</dbReference>
<keyword evidence="5" id="KW-1133">Transmembrane helix</keyword>
<evidence type="ECO:0000256" key="1">
    <source>
        <dbReference type="ARBA" id="ARBA00009063"/>
    </source>
</evidence>
<dbReference type="CDD" id="cd15876">
    <property type="entry name" value="SNARE_syntaxin12"/>
    <property type="match status" value="1"/>
</dbReference>
<feature type="domain" description="T-SNARE coiled-coil homology" evidence="10">
    <location>
        <begin position="81"/>
        <end position="143"/>
    </location>
</feature>
<dbReference type="PROSITE" id="PS00914">
    <property type="entry name" value="SYNTAXIN"/>
    <property type="match status" value="1"/>
</dbReference>
<dbReference type="InterPro" id="IPR045242">
    <property type="entry name" value="Syntaxin"/>
</dbReference>
<dbReference type="Pfam" id="PF05739">
    <property type="entry name" value="SNARE"/>
    <property type="match status" value="1"/>
</dbReference>
<dbReference type="InterPro" id="IPR000727">
    <property type="entry name" value="T_SNARE_dom"/>
</dbReference>
<protein>
    <submittedName>
        <fullName evidence="11">Syntaxin-12</fullName>
    </submittedName>
</protein>
<sequence length="159" mass="18291">MKAKTLFSWCYQLFASGDEECGLQGLVLMPEELEPWYCLWGGFAGTLERRNQLMCLSPCSHEEWNQMQSQEDEVAITEQDLELIKERETAIRQLEADILDVNQIFKDLAMMIHDQGDLIDSIEANVESSEVHVERATDQLQRAAYYQVKAGTKESHFVL</sequence>
<dbReference type="AlphaFoldDB" id="A0A480PNP1"/>
<dbReference type="EMBL" id="DQIR01156485">
    <property type="protein sequence ID" value="HDB11962.1"/>
    <property type="molecule type" value="Transcribed_RNA"/>
</dbReference>
<dbReference type="EMBL" id="DQIR01235543">
    <property type="protein sequence ID" value="HDB91020.1"/>
    <property type="molecule type" value="Transcribed_RNA"/>
</dbReference>
<evidence type="ECO:0000256" key="4">
    <source>
        <dbReference type="ARBA" id="ARBA00022753"/>
    </source>
</evidence>
<name>A0A480PNP1_PIG</name>
<dbReference type="InterPro" id="IPR010989">
    <property type="entry name" value="SNARE"/>
</dbReference>
<comment type="similarity">
    <text evidence="1">Belongs to the syntaxin family.</text>
</comment>
<comment type="subcellular location">
    <subcellularLocation>
        <location evidence="9">Early endosome membrane</location>
        <topology evidence="9">Single-pass type IV membrane protein</topology>
    </subcellularLocation>
</comment>
<dbReference type="GO" id="GO:0016192">
    <property type="term" value="P:vesicle-mediated transport"/>
    <property type="evidence" value="ECO:0007669"/>
    <property type="project" value="InterPro"/>
</dbReference>
<evidence type="ECO:0000313" key="11">
    <source>
        <dbReference type="EMBL" id="HDB11962.1"/>
    </source>
</evidence>
<reference evidence="11" key="1">
    <citation type="journal article" date="2019" name="PeerJ">
        <title>Genes of the pig, Sus scrofa, reconstructed with EvidentialGene.</title>
        <authorList>
            <person name="Gilbert D.G."/>
        </authorList>
    </citation>
    <scope>NUCLEOTIDE SEQUENCE</scope>
</reference>
<evidence type="ECO:0000256" key="2">
    <source>
        <dbReference type="ARBA" id="ARBA00022553"/>
    </source>
</evidence>
<evidence type="ECO:0000256" key="5">
    <source>
        <dbReference type="ARBA" id="ARBA00022989"/>
    </source>
</evidence>
<dbReference type="PANTHER" id="PTHR19957">
    <property type="entry name" value="SYNTAXIN"/>
    <property type="match status" value="1"/>
</dbReference>
<keyword evidence="4" id="KW-0967">Endosome</keyword>
<keyword evidence="7" id="KW-0175">Coiled coil</keyword>
<keyword evidence="2" id="KW-0597">Phosphoprotein</keyword>
<accession>A0A480PNP1</accession>
<dbReference type="FunFam" id="1.20.5.110:FF:000016">
    <property type="entry name" value="Syntaxin 12"/>
    <property type="match status" value="1"/>
</dbReference>
<organism evidence="11">
    <name type="scientific">Sus scrofa</name>
    <name type="common">Pig</name>
    <dbReference type="NCBI Taxonomy" id="9823"/>
    <lineage>
        <taxon>Eukaryota</taxon>
        <taxon>Metazoa</taxon>
        <taxon>Chordata</taxon>
        <taxon>Craniata</taxon>
        <taxon>Vertebrata</taxon>
        <taxon>Euteleostomi</taxon>
        <taxon>Mammalia</taxon>
        <taxon>Eutheria</taxon>
        <taxon>Laurasiatheria</taxon>
        <taxon>Artiodactyla</taxon>
        <taxon>Suina</taxon>
        <taxon>Suidae</taxon>
        <taxon>Sus</taxon>
    </lineage>
</organism>
<evidence type="ECO:0000256" key="9">
    <source>
        <dbReference type="ARBA" id="ARBA00037832"/>
    </source>
</evidence>
<evidence type="ECO:0000256" key="7">
    <source>
        <dbReference type="ARBA" id="ARBA00023054"/>
    </source>
</evidence>
<dbReference type="GO" id="GO:0006886">
    <property type="term" value="P:intracellular protein transport"/>
    <property type="evidence" value="ECO:0007669"/>
    <property type="project" value="InterPro"/>
</dbReference>
<dbReference type="PANTHER" id="PTHR19957:SF88">
    <property type="entry name" value="SYNTAXIN-12"/>
    <property type="match status" value="1"/>
</dbReference>
<keyword evidence="8" id="KW-0472">Membrane</keyword>
<dbReference type="PROSITE" id="PS50192">
    <property type="entry name" value="T_SNARE"/>
    <property type="match status" value="1"/>
</dbReference>
<evidence type="ECO:0000256" key="3">
    <source>
        <dbReference type="ARBA" id="ARBA00022692"/>
    </source>
</evidence>
<dbReference type="GO" id="GO:0005484">
    <property type="term" value="F:SNAP receptor activity"/>
    <property type="evidence" value="ECO:0007669"/>
    <property type="project" value="InterPro"/>
</dbReference>